<accession>A0A0P0W1A7</accession>
<feature type="region of interest" description="Disordered" evidence="1">
    <location>
        <begin position="1"/>
        <end position="42"/>
    </location>
</feature>
<sequence length="150" mass="15973">MKMPASERVGGGPREAGGVQAKPCGRGGIPRASTSSGSAAVMSSSDSDGSITSFGLLCFVCCSLALAAAEIEVKIRAKERNLSELAFLVREVRDLLSGNREFLLRKTNRDQNLAAHVLANKARCEVISKVWVGSECDALSQIVMNDYIPE</sequence>
<reference evidence="3" key="1">
    <citation type="journal article" date="2005" name="Nature">
        <title>The map-based sequence of the rice genome.</title>
        <authorList>
            <consortium name="International rice genome sequencing project (IRGSP)"/>
            <person name="Matsumoto T."/>
            <person name="Wu J."/>
            <person name="Kanamori H."/>
            <person name="Katayose Y."/>
            <person name="Fujisawa M."/>
            <person name="Namiki N."/>
            <person name="Mizuno H."/>
            <person name="Yamamoto K."/>
            <person name="Antonio B.A."/>
            <person name="Baba T."/>
            <person name="Sakata K."/>
            <person name="Nagamura Y."/>
            <person name="Aoki H."/>
            <person name="Arikawa K."/>
            <person name="Arita K."/>
            <person name="Bito T."/>
            <person name="Chiden Y."/>
            <person name="Fujitsuka N."/>
            <person name="Fukunaka R."/>
            <person name="Hamada M."/>
            <person name="Harada C."/>
            <person name="Hayashi A."/>
            <person name="Hijishita S."/>
            <person name="Honda M."/>
            <person name="Hosokawa S."/>
            <person name="Ichikawa Y."/>
            <person name="Idonuma A."/>
            <person name="Iijima M."/>
            <person name="Ikeda M."/>
            <person name="Ikeno M."/>
            <person name="Ito K."/>
            <person name="Ito S."/>
            <person name="Ito T."/>
            <person name="Ito Y."/>
            <person name="Ito Y."/>
            <person name="Iwabuchi A."/>
            <person name="Kamiya K."/>
            <person name="Karasawa W."/>
            <person name="Kurita K."/>
            <person name="Katagiri S."/>
            <person name="Kikuta A."/>
            <person name="Kobayashi H."/>
            <person name="Kobayashi N."/>
            <person name="Machita K."/>
            <person name="Maehara T."/>
            <person name="Masukawa M."/>
            <person name="Mizubayashi T."/>
            <person name="Mukai Y."/>
            <person name="Nagasaki H."/>
            <person name="Nagata Y."/>
            <person name="Naito S."/>
            <person name="Nakashima M."/>
            <person name="Nakama Y."/>
            <person name="Nakamichi Y."/>
            <person name="Nakamura M."/>
            <person name="Meguro A."/>
            <person name="Negishi M."/>
            <person name="Ohta I."/>
            <person name="Ohta T."/>
            <person name="Okamoto M."/>
            <person name="Ono N."/>
            <person name="Saji S."/>
            <person name="Sakaguchi M."/>
            <person name="Sakai K."/>
            <person name="Shibata M."/>
            <person name="Shimokawa T."/>
            <person name="Song J."/>
            <person name="Takazaki Y."/>
            <person name="Terasawa K."/>
            <person name="Tsugane M."/>
            <person name="Tsuji K."/>
            <person name="Ueda S."/>
            <person name="Waki K."/>
            <person name="Yamagata H."/>
            <person name="Yamamoto M."/>
            <person name="Yamamoto S."/>
            <person name="Yamane H."/>
            <person name="Yoshiki S."/>
            <person name="Yoshihara R."/>
            <person name="Yukawa K."/>
            <person name="Zhong H."/>
            <person name="Yano M."/>
            <person name="Yuan Q."/>
            <person name="Ouyang S."/>
            <person name="Liu J."/>
            <person name="Jones K.M."/>
            <person name="Gansberger K."/>
            <person name="Moffat K."/>
            <person name="Hill J."/>
            <person name="Bera J."/>
            <person name="Fadrosh D."/>
            <person name="Jin S."/>
            <person name="Johri S."/>
            <person name="Kim M."/>
            <person name="Overton L."/>
            <person name="Reardon M."/>
            <person name="Tsitrin T."/>
            <person name="Vuong H."/>
            <person name="Weaver B."/>
            <person name="Ciecko A."/>
            <person name="Tallon L."/>
            <person name="Jackson J."/>
            <person name="Pai G."/>
            <person name="Aken S.V."/>
            <person name="Utterback T."/>
            <person name="Reidmuller S."/>
            <person name="Feldblyum T."/>
            <person name="Hsiao J."/>
            <person name="Zismann V."/>
            <person name="Iobst S."/>
            <person name="de Vazeille A.R."/>
            <person name="Buell C.R."/>
            <person name="Ying K."/>
            <person name="Li Y."/>
            <person name="Lu T."/>
            <person name="Huang Y."/>
            <person name="Zhao Q."/>
            <person name="Feng Q."/>
            <person name="Zhang L."/>
            <person name="Zhu J."/>
            <person name="Weng Q."/>
            <person name="Mu J."/>
            <person name="Lu Y."/>
            <person name="Fan D."/>
            <person name="Liu Y."/>
            <person name="Guan J."/>
            <person name="Zhang Y."/>
            <person name="Yu S."/>
            <person name="Liu X."/>
            <person name="Zhang Y."/>
            <person name="Hong G."/>
            <person name="Han B."/>
            <person name="Choisne N."/>
            <person name="Demange N."/>
            <person name="Orjeda G."/>
            <person name="Samain S."/>
            <person name="Cattolico L."/>
            <person name="Pelletier E."/>
            <person name="Couloux A."/>
            <person name="Segurens B."/>
            <person name="Wincker P."/>
            <person name="D'Hont A."/>
            <person name="Scarpelli C."/>
            <person name="Weissenbach J."/>
            <person name="Salanoubat M."/>
            <person name="Quetier F."/>
            <person name="Yu Y."/>
            <person name="Kim H.R."/>
            <person name="Rambo T."/>
            <person name="Currie J."/>
            <person name="Collura K."/>
            <person name="Luo M."/>
            <person name="Yang T."/>
            <person name="Ammiraju J.S.S."/>
            <person name="Engler F."/>
            <person name="Soderlund C."/>
            <person name="Wing R.A."/>
            <person name="Palmer L.E."/>
            <person name="de la Bastide M."/>
            <person name="Spiegel L."/>
            <person name="Nascimento L."/>
            <person name="Zutavern T."/>
            <person name="O'Shaughnessy A."/>
            <person name="Dike S."/>
            <person name="Dedhia N."/>
            <person name="Preston R."/>
            <person name="Balija V."/>
            <person name="McCombie W.R."/>
            <person name="Chow T."/>
            <person name="Chen H."/>
            <person name="Chung M."/>
            <person name="Chen C."/>
            <person name="Shaw J."/>
            <person name="Wu H."/>
            <person name="Hsiao K."/>
            <person name="Chao Y."/>
            <person name="Chu M."/>
            <person name="Cheng C."/>
            <person name="Hour A."/>
            <person name="Lee P."/>
            <person name="Lin S."/>
            <person name="Lin Y."/>
            <person name="Liou J."/>
            <person name="Liu S."/>
            <person name="Hsing Y."/>
            <person name="Raghuvanshi S."/>
            <person name="Mohanty A."/>
            <person name="Bharti A.K."/>
            <person name="Gaur A."/>
            <person name="Gupta V."/>
            <person name="Kumar D."/>
            <person name="Ravi V."/>
            <person name="Vij S."/>
            <person name="Kapur A."/>
            <person name="Khurana P."/>
            <person name="Khurana P."/>
            <person name="Khurana J.P."/>
            <person name="Tyagi A.K."/>
            <person name="Gaikwad K."/>
            <person name="Singh A."/>
            <person name="Dalal V."/>
            <person name="Srivastava S."/>
            <person name="Dixit A."/>
            <person name="Pal A.K."/>
            <person name="Ghazi I.A."/>
            <person name="Yadav M."/>
            <person name="Pandit A."/>
            <person name="Bhargava A."/>
            <person name="Sureshbabu K."/>
            <person name="Batra K."/>
            <person name="Sharma T.R."/>
            <person name="Mohapatra T."/>
            <person name="Singh N.K."/>
            <person name="Messing J."/>
            <person name="Nelson A.B."/>
            <person name="Fuks G."/>
            <person name="Kavchok S."/>
            <person name="Keizer G."/>
            <person name="Linton E."/>
            <person name="Llaca V."/>
            <person name="Song R."/>
            <person name="Tanyolac B."/>
            <person name="Young S."/>
            <person name="Ho-Il K."/>
            <person name="Hahn J.H."/>
            <person name="Sangsakoo G."/>
            <person name="Vanavichit A."/>
            <person name="de Mattos Luiz.A.T."/>
            <person name="Zimmer P.D."/>
            <person name="Malone G."/>
            <person name="Dellagostin O."/>
            <person name="de Oliveira A.C."/>
            <person name="Bevan M."/>
            <person name="Bancroft I."/>
            <person name="Minx P."/>
            <person name="Cordum H."/>
            <person name="Wilson R."/>
            <person name="Cheng Z."/>
            <person name="Jin W."/>
            <person name="Jiang J."/>
            <person name="Leong S.A."/>
            <person name="Iwama H."/>
            <person name="Gojobori T."/>
            <person name="Itoh T."/>
            <person name="Niimura Y."/>
            <person name="Fujii Y."/>
            <person name="Habara T."/>
            <person name="Sakai H."/>
            <person name="Sato Y."/>
            <person name="Wilson G."/>
            <person name="Kumar K."/>
            <person name="McCouch S."/>
            <person name="Juretic N."/>
            <person name="Hoen D."/>
            <person name="Wright S."/>
            <person name="Bruskiewich R."/>
            <person name="Bureau T."/>
            <person name="Miyao A."/>
            <person name="Hirochika H."/>
            <person name="Nishikawa T."/>
            <person name="Kadowaki K."/>
            <person name="Sugiura M."/>
            <person name="Burr B."/>
            <person name="Sasaki T."/>
        </authorList>
    </citation>
    <scope>NUCLEOTIDE SEQUENCE [LARGE SCALE GENOMIC DNA]</scope>
    <source>
        <strain evidence="3">cv. Nipponbare</strain>
    </source>
</reference>
<evidence type="ECO:0000256" key="1">
    <source>
        <dbReference type="SAM" id="MobiDB-lite"/>
    </source>
</evidence>
<dbReference type="Proteomes" id="UP000059680">
    <property type="component" value="Chromosome 3"/>
</dbReference>
<name>A0A0P0W1A7_ORYSJ</name>
<protein>
    <submittedName>
        <fullName evidence="2">Os03g0669750 protein</fullName>
    </submittedName>
</protein>
<reference evidence="2 3" key="3">
    <citation type="journal article" date="2013" name="Rice">
        <title>Improvement of the Oryza sativa Nipponbare reference genome using next generation sequence and optical map data.</title>
        <authorList>
            <person name="Kawahara Y."/>
            <person name="de la Bastide M."/>
            <person name="Hamilton J.P."/>
            <person name="Kanamori H."/>
            <person name="McCombie W.R."/>
            <person name="Ouyang S."/>
            <person name="Schwartz D.C."/>
            <person name="Tanaka T."/>
            <person name="Wu J."/>
            <person name="Zhou S."/>
            <person name="Childs K.L."/>
            <person name="Davidson R.M."/>
            <person name="Lin H."/>
            <person name="Quesada-Ocampo L."/>
            <person name="Vaillancourt B."/>
            <person name="Sakai H."/>
            <person name="Lee S.S."/>
            <person name="Kim J."/>
            <person name="Numa H."/>
            <person name="Itoh T."/>
            <person name="Buell C.R."/>
            <person name="Matsumoto T."/>
        </authorList>
    </citation>
    <scope>NUCLEOTIDE SEQUENCE [LARGE SCALE GENOMIC DNA]</scope>
    <source>
        <strain evidence="3">cv. Nipponbare</strain>
    </source>
</reference>
<evidence type="ECO:0000313" key="2">
    <source>
        <dbReference type="EMBL" id="BAS85675.1"/>
    </source>
</evidence>
<gene>
    <name evidence="2" type="ordered locus">Os03g0669750</name>
    <name evidence="2" type="ORF">OSNPB_030669750</name>
</gene>
<reference evidence="2 3" key="2">
    <citation type="journal article" date="2013" name="Plant Cell Physiol.">
        <title>Rice Annotation Project Database (RAP-DB): an integrative and interactive database for rice genomics.</title>
        <authorList>
            <person name="Sakai H."/>
            <person name="Lee S.S."/>
            <person name="Tanaka T."/>
            <person name="Numa H."/>
            <person name="Kim J."/>
            <person name="Kawahara Y."/>
            <person name="Wakimoto H."/>
            <person name="Yang C.C."/>
            <person name="Iwamoto M."/>
            <person name="Abe T."/>
            <person name="Yamada Y."/>
            <person name="Muto A."/>
            <person name="Inokuchi H."/>
            <person name="Ikemura T."/>
            <person name="Matsumoto T."/>
            <person name="Sasaki T."/>
            <person name="Itoh T."/>
        </authorList>
    </citation>
    <scope>NUCLEOTIDE SEQUENCE [LARGE SCALE GENOMIC DNA]</scope>
    <source>
        <strain evidence="3">cv. Nipponbare</strain>
    </source>
</reference>
<dbReference type="InParanoid" id="A0A0P0W1A7"/>
<feature type="compositionally biased region" description="Low complexity" evidence="1">
    <location>
        <begin position="33"/>
        <end position="42"/>
    </location>
</feature>
<dbReference type="SMR" id="A0A0P0W1A7"/>
<dbReference type="PaxDb" id="39947-A0A0P0W1A7"/>
<evidence type="ECO:0000313" key="3">
    <source>
        <dbReference type="Proteomes" id="UP000059680"/>
    </source>
</evidence>
<dbReference type="EMBL" id="AP014959">
    <property type="protein sequence ID" value="BAS85675.1"/>
    <property type="molecule type" value="Genomic_DNA"/>
</dbReference>
<dbReference type="AlphaFoldDB" id="A0A0P0W1A7"/>
<keyword evidence="3" id="KW-1185">Reference proteome</keyword>
<proteinExistence type="predicted"/>
<organism evidence="2 3">
    <name type="scientific">Oryza sativa subsp. japonica</name>
    <name type="common">Rice</name>
    <dbReference type="NCBI Taxonomy" id="39947"/>
    <lineage>
        <taxon>Eukaryota</taxon>
        <taxon>Viridiplantae</taxon>
        <taxon>Streptophyta</taxon>
        <taxon>Embryophyta</taxon>
        <taxon>Tracheophyta</taxon>
        <taxon>Spermatophyta</taxon>
        <taxon>Magnoliopsida</taxon>
        <taxon>Liliopsida</taxon>
        <taxon>Poales</taxon>
        <taxon>Poaceae</taxon>
        <taxon>BOP clade</taxon>
        <taxon>Oryzoideae</taxon>
        <taxon>Oryzeae</taxon>
        <taxon>Oryzinae</taxon>
        <taxon>Oryza</taxon>
        <taxon>Oryza sativa</taxon>
    </lineage>
</organism>